<gene>
    <name evidence="3" type="primary">LOC105167797</name>
</gene>
<dbReference type="InterPro" id="IPR019954">
    <property type="entry name" value="Ubiquitin_CS"/>
</dbReference>
<protein>
    <submittedName>
        <fullName evidence="3">Polyubiquitin-like</fullName>
    </submittedName>
</protein>
<dbReference type="GO" id="GO:0031593">
    <property type="term" value="F:polyubiquitin modification-dependent protein binding"/>
    <property type="evidence" value="ECO:0007669"/>
    <property type="project" value="TreeGrafter"/>
</dbReference>
<dbReference type="PROSITE" id="PS00299">
    <property type="entry name" value="UBIQUITIN_1"/>
    <property type="match status" value="1"/>
</dbReference>
<feature type="domain" description="Ubiquitin-like" evidence="1">
    <location>
        <begin position="90"/>
        <end position="165"/>
    </location>
</feature>
<reference evidence="3" key="1">
    <citation type="submission" date="2025-08" db="UniProtKB">
        <authorList>
            <consortium name="RefSeq"/>
        </authorList>
    </citation>
    <scope>IDENTIFICATION</scope>
</reference>
<dbReference type="Gramene" id="SIN_1011969.t">
    <property type="protein sequence ID" value="SIN_1011969.t.cds1"/>
    <property type="gene ID" value="SIN_1011969"/>
</dbReference>
<proteinExistence type="predicted"/>
<sequence>MDLTFLPSRGNPFCIEVGYFDTVLEIKEKIEKDQRIPISKQTLLFEGNVLQDELNIHYSEILDGSRIQLLVESEALSQLLEMDELSPLTILLLLKMPSSELITLEMDINDTIRRLKEEIHDIEGVPINRLAVHAKGIELQDHKSMLDYGLSDNSEIDVAIRPSPATTRSRSSSGNMNSGSRKLRILVLTQSSSEKIPVEVNSSDNVRHLREKLEELKLDLPQEGYFFIHKKNVMDDHQSFRWHRVCQGDTIETFRGTVSYMDKDK</sequence>
<dbReference type="GO" id="GO:0043161">
    <property type="term" value="P:proteasome-mediated ubiquitin-dependent protein catabolic process"/>
    <property type="evidence" value="ECO:0007669"/>
    <property type="project" value="TreeGrafter"/>
</dbReference>
<organism evidence="2 3">
    <name type="scientific">Sesamum indicum</name>
    <name type="common">Oriental sesame</name>
    <name type="synonym">Sesamum orientale</name>
    <dbReference type="NCBI Taxonomy" id="4182"/>
    <lineage>
        <taxon>Eukaryota</taxon>
        <taxon>Viridiplantae</taxon>
        <taxon>Streptophyta</taxon>
        <taxon>Embryophyta</taxon>
        <taxon>Tracheophyta</taxon>
        <taxon>Spermatophyta</taxon>
        <taxon>Magnoliopsida</taxon>
        <taxon>eudicotyledons</taxon>
        <taxon>Gunneridae</taxon>
        <taxon>Pentapetalae</taxon>
        <taxon>asterids</taxon>
        <taxon>lamiids</taxon>
        <taxon>Lamiales</taxon>
        <taxon>Pedaliaceae</taxon>
        <taxon>Sesamum</taxon>
    </lineage>
</organism>
<dbReference type="OrthoDB" id="419317at2759"/>
<dbReference type="PRINTS" id="PR00348">
    <property type="entry name" value="UBIQUITIN"/>
</dbReference>
<feature type="domain" description="Ubiquitin-like" evidence="1">
    <location>
        <begin position="1"/>
        <end position="72"/>
    </location>
</feature>
<dbReference type="GO" id="GO:0005654">
    <property type="term" value="C:nucleoplasm"/>
    <property type="evidence" value="ECO:0007669"/>
    <property type="project" value="TreeGrafter"/>
</dbReference>
<dbReference type="GO" id="GO:0005829">
    <property type="term" value="C:cytosol"/>
    <property type="evidence" value="ECO:0007669"/>
    <property type="project" value="TreeGrafter"/>
</dbReference>
<dbReference type="Gene3D" id="3.10.20.90">
    <property type="entry name" value="Phosphatidylinositol 3-kinase Catalytic Subunit, Chain A, domain 1"/>
    <property type="match status" value="3"/>
</dbReference>
<dbReference type="InterPro" id="IPR000626">
    <property type="entry name" value="Ubiquitin-like_dom"/>
</dbReference>
<dbReference type="Pfam" id="PF00240">
    <property type="entry name" value="ubiquitin"/>
    <property type="match status" value="3"/>
</dbReference>
<dbReference type="GO" id="GO:0043130">
    <property type="term" value="F:ubiquitin binding"/>
    <property type="evidence" value="ECO:0007669"/>
    <property type="project" value="TreeGrafter"/>
</dbReference>
<dbReference type="GO" id="GO:0070628">
    <property type="term" value="F:proteasome binding"/>
    <property type="evidence" value="ECO:0007669"/>
    <property type="project" value="TreeGrafter"/>
</dbReference>
<dbReference type="RefSeq" id="XP_011085913.1">
    <property type="nucleotide sequence ID" value="XM_011087611.2"/>
</dbReference>
<dbReference type="InterPro" id="IPR029071">
    <property type="entry name" value="Ubiquitin-like_domsf"/>
</dbReference>
<dbReference type="FunCoup" id="A0A6I9TKK5">
    <property type="interactions" value="64"/>
</dbReference>
<dbReference type="InParanoid" id="A0A6I9TKK5"/>
<accession>A0A6I9TKK5</accession>
<dbReference type="PROSITE" id="PS50053">
    <property type="entry name" value="UBIQUITIN_2"/>
    <property type="match status" value="3"/>
</dbReference>
<dbReference type="SUPFAM" id="SSF54236">
    <property type="entry name" value="Ubiquitin-like"/>
    <property type="match status" value="3"/>
</dbReference>
<feature type="domain" description="Ubiquitin-like" evidence="1">
    <location>
        <begin position="183"/>
        <end position="252"/>
    </location>
</feature>
<dbReference type="CDD" id="cd17039">
    <property type="entry name" value="Ubl_ubiquitin_like"/>
    <property type="match status" value="2"/>
</dbReference>
<dbReference type="SMART" id="SM00213">
    <property type="entry name" value="UBQ"/>
    <property type="match status" value="3"/>
</dbReference>
<dbReference type="KEGG" id="sind:105167797"/>
<dbReference type="PANTHER" id="PTHR10621">
    <property type="entry name" value="UV EXCISION REPAIR PROTEIN RAD23"/>
    <property type="match status" value="1"/>
</dbReference>
<dbReference type="InterPro" id="IPR019956">
    <property type="entry name" value="Ubiquitin_dom"/>
</dbReference>
<name>A0A6I9TKK5_SESIN</name>
<dbReference type="AlphaFoldDB" id="A0A6I9TKK5"/>
<dbReference type="PANTHER" id="PTHR10621:SF38">
    <property type="entry name" value="UBIQUITIN DOMAIN-CONTAINING PROTEIN 7SL RNA1-RELATED"/>
    <property type="match status" value="1"/>
</dbReference>
<dbReference type="Proteomes" id="UP000504604">
    <property type="component" value="Linkage group LG8"/>
</dbReference>
<evidence type="ECO:0000313" key="3">
    <source>
        <dbReference type="RefSeq" id="XP_011085913.1"/>
    </source>
</evidence>
<dbReference type="FunFam" id="3.10.20.90:FF:000341">
    <property type="entry name" value="Ubiquitin-like superfamily protein"/>
    <property type="match status" value="1"/>
</dbReference>
<dbReference type="GeneID" id="105167797"/>
<evidence type="ECO:0000259" key="1">
    <source>
        <dbReference type="PROSITE" id="PS50053"/>
    </source>
</evidence>
<evidence type="ECO:0000313" key="2">
    <source>
        <dbReference type="Proteomes" id="UP000504604"/>
    </source>
</evidence>
<keyword evidence="2" id="KW-1185">Reference proteome</keyword>